<evidence type="ECO:0000256" key="2">
    <source>
        <dbReference type="ARBA" id="ARBA00023125"/>
    </source>
</evidence>
<name>A0A1G7G793_9RHOB</name>
<dbReference type="Gene3D" id="1.20.120.530">
    <property type="entry name" value="GntR ligand-binding domain-like"/>
    <property type="match status" value="1"/>
</dbReference>
<dbReference type="AlphaFoldDB" id="A0A1G7G793"/>
<feature type="domain" description="GntR C-terminal" evidence="4">
    <location>
        <begin position="8"/>
        <end position="57"/>
    </location>
</feature>
<evidence type="ECO:0000259" key="4">
    <source>
        <dbReference type="Pfam" id="PF07729"/>
    </source>
</evidence>
<evidence type="ECO:0000256" key="1">
    <source>
        <dbReference type="ARBA" id="ARBA00023015"/>
    </source>
</evidence>
<evidence type="ECO:0000313" key="6">
    <source>
        <dbReference type="Proteomes" id="UP000198994"/>
    </source>
</evidence>
<dbReference type="EMBL" id="FNAV01000008">
    <property type="protein sequence ID" value="SDE84018.1"/>
    <property type="molecule type" value="Genomic_DNA"/>
</dbReference>
<keyword evidence="2" id="KW-0238">DNA-binding</keyword>
<gene>
    <name evidence="5" type="ORF">SAMN04488105_108177</name>
</gene>
<dbReference type="SUPFAM" id="SSF48008">
    <property type="entry name" value="GntR ligand-binding domain-like"/>
    <property type="match status" value="1"/>
</dbReference>
<dbReference type="InterPro" id="IPR011711">
    <property type="entry name" value="GntR_C"/>
</dbReference>
<protein>
    <submittedName>
        <fullName evidence="5">FCD domain-containing protein</fullName>
    </submittedName>
</protein>
<dbReference type="STRING" id="282683.SAMN04488105_108177"/>
<dbReference type="GO" id="GO:0003677">
    <property type="term" value="F:DNA binding"/>
    <property type="evidence" value="ECO:0007669"/>
    <property type="project" value="UniProtKB-KW"/>
</dbReference>
<evidence type="ECO:0000313" key="5">
    <source>
        <dbReference type="EMBL" id="SDE84018.1"/>
    </source>
</evidence>
<keyword evidence="3" id="KW-0804">Transcription</keyword>
<reference evidence="6" key="1">
    <citation type="submission" date="2016-10" db="EMBL/GenBank/DDBJ databases">
        <authorList>
            <person name="Varghese N."/>
            <person name="Submissions S."/>
        </authorList>
    </citation>
    <scope>NUCLEOTIDE SEQUENCE [LARGE SCALE GENOMIC DNA]</scope>
    <source>
        <strain evidence="6">DSM 10146</strain>
    </source>
</reference>
<organism evidence="5 6">
    <name type="scientific">Salipiger thiooxidans</name>
    <dbReference type="NCBI Taxonomy" id="282683"/>
    <lineage>
        <taxon>Bacteria</taxon>
        <taxon>Pseudomonadati</taxon>
        <taxon>Pseudomonadota</taxon>
        <taxon>Alphaproteobacteria</taxon>
        <taxon>Rhodobacterales</taxon>
        <taxon>Roseobacteraceae</taxon>
        <taxon>Salipiger</taxon>
    </lineage>
</organism>
<keyword evidence="1" id="KW-0805">Transcription regulation</keyword>
<sequence>MRQLWDYRYGEMGSLWYSQTRSITNRRNTVLDHRRILAALQRGMPDIARTAMQAHMDQVNERFFALVME</sequence>
<proteinExistence type="predicted"/>
<keyword evidence="6" id="KW-1185">Reference proteome</keyword>
<dbReference type="InterPro" id="IPR008920">
    <property type="entry name" value="TF_FadR/GntR_C"/>
</dbReference>
<dbReference type="Proteomes" id="UP000198994">
    <property type="component" value="Unassembled WGS sequence"/>
</dbReference>
<dbReference type="Pfam" id="PF07729">
    <property type="entry name" value="FCD"/>
    <property type="match status" value="1"/>
</dbReference>
<accession>A0A1G7G793</accession>
<evidence type="ECO:0000256" key="3">
    <source>
        <dbReference type="ARBA" id="ARBA00023163"/>
    </source>
</evidence>